<protein>
    <submittedName>
        <fullName evidence="2">Uncharacterized protein</fullName>
    </submittedName>
</protein>
<keyword evidence="1" id="KW-0812">Transmembrane</keyword>
<dbReference type="Proteomes" id="UP001235840">
    <property type="component" value="Unassembled WGS sequence"/>
</dbReference>
<sequence length="80" mass="9446">MKMKHRAEFHFSWMLVLWTGLLIFSQIEGMLSYTPGKIAMLVYIIITLYHSIQASSYYLYKLLQYVHKKFESIKSGTPHS</sequence>
<keyword evidence="3" id="KW-1185">Reference proteome</keyword>
<accession>A0ABT9VUL3</accession>
<dbReference type="EMBL" id="JAUSTY010000002">
    <property type="protein sequence ID" value="MDQ0164569.1"/>
    <property type="molecule type" value="Genomic_DNA"/>
</dbReference>
<keyword evidence="1" id="KW-0472">Membrane</keyword>
<evidence type="ECO:0000313" key="2">
    <source>
        <dbReference type="EMBL" id="MDQ0164569.1"/>
    </source>
</evidence>
<gene>
    <name evidence="2" type="ORF">J2S11_000469</name>
</gene>
<comment type="caution">
    <text evidence="2">The sequence shown here is derived from an EMBL/GenBank/DDBJ whole genome shotgun (WGS) entry which is preliminary data.</text>
</comment>
<evidence type="ECO:0000313" key="3">
    <source>
        <dbReference type="Proteomes" id="UP001235840"/>
    </source>
</evidence>
<feature type="transmembrane region" description="Helical" evidence="1">
    <location>
        <begin position="12"/>
        <end position="32"/>
    </location>
</feature>
<keyword evidence="1" id="KW-1133">Transmembrane helix</keyword>
<evidence type="ECO:0000256" key="1">
    <source>
        <dbReference type="SAM" id="Phobius"/>
    </source>
</evidence>
<organism evidence="2 3">
    <name type="scientific">Caldalkalibacillus horti</name>
    <dbReference type="NCBI Taxonomy" id="77523"/>
    <lineage>
        <taxon>Bacteria</taxon>
        <taxon>Bacillati</taxon>
        <taxon>Bacillota</taxon>
        <taxon>Bacilli</taxon>
        <taxon>Bacillales</taxon>
        <taxon>Bacillaceae</taxon>
        <taxon>Caldalkalibacillus</taxon>
    </lineage>
</organism>
<reference evidence="2 3" key="1">
    <citation type="submission" date="2023-07" db="EMBL/GenBank/DDBJ databases">
        <title>Genomic Encyclopedia of Type Strains, Phase IV (KMG-IV): sequencing the most valuable type-strain genomes for metagenomic binning, comparative biology and taxonomic classification.</title>
        <authorList>
            <person name="Goeker M."/>
        </authorList>
    </citation>
    <scope>NUCLEOTIDE SEQUENCE [LARGE SCALE GENOMIC DNA]</scope>
    <source>
        <strain evidence="2 3">DSM 12751</strain>
    </source>
</reference>
<feature type="transmembrane region" description="Helical" evidence="1">
    <location>
        <begin position="38"/>
        <end position="60"/>
    </location>
</feature>
<proteinExistence type="predicted"/>
<name>A0ABT9VUL3_9BACI</name>
<dbReference type="RefSeq" id="WP_307390373.1">
    <property type="nucleotide sequence ID" value="NZ_BAAADK010000018.1"/>
</dbReference>